<evidence type="ECO:0000256" key="1">
    <source>
        <dbReference type="SAM" id="MobiDB-lite"/>
    </source>
</evidence>
<keyword evidence="5" id="KW-1185">Reference proteome</keyword>
<name>G4YH90_PHYSP</name>
<feature type="region of interest" description="Disordered" evidence="1">
    <location>
        <begin position="822"/>
        <end position="842"/>
    </location>
</feature>
<dbReference type="Pfam" id="PF06011">
    <property type="entry name" value="TRP"/>
    <property type="match status" value="1"/>
</dbReference>
<dbReference type="KEGG" id="psoj:PHYSODRAFT_309048"/>
<protein>
    <recommendedName>
        <fullName evidence="3">TRP C-terminal domain-containing protein</fullName>
    </recommendedName>
</protein>
<evidence type="ECO:0000313" key="4">
    <source>
        <dbReference type="EMBL" id="EGZ28113.1"/>
    </source>
</evidence>
<dbReference type="EMBL" id="JH159151">
    <property type="protein sequence ID" value="EGZ28113.1"/>
    <property type="molecule type" value="Genomic_DNA"/>
</dbReference>
<organism evidence="4 5">
    <name type="scientific">Phytophthora sojae (strain P6497)</name>
    <name type="common">Soybean stem and root rot agent</name>
    <name type="synonym">Phytophthora megasperma f. sp. glycines</name>
    <dbReference type="NCBI Taxonomy" id="1094619"/>
    <lineage>
        <taxon>Eukaryota</taxon>
        <taxon>Sar</taxon>
        <taxon>Stramenopiles</taxon>
        <taxon>Oomycota</taxon>
        <taxon>Peronosporomycetes</taxon>
        <taxon>Peronosporales</taxon>
        <taxon>Peronosporaceae</taxon>
        <taxon>Phytophthora</taxon>
    </lineage>
</organism>
<feature type="transmembrane region" description="Helical" evidence="2">
    <location>
        <begin position="306"/>
        <end position="323"/>
    </location>
</feature>
<feature type="transmembrane region" description="Helical" evidence="2">
    <location>
        <begin position="684"/>
        <end position="706"/>
    </location>
</feature>
<evidence type="ECO:0000313" key="5">
    <source>
        <dbReference type="Proteomes" id="UP000002640"/>
    </source>
</evidence>
<dbReference type="InParanoid" id="G4YH90"/>
<keyword evidence="2" id="KW-0472">Membrane</keyword>
<dbReference type="RefSeq" id="XP_009515388.1">
    <property type="nucleotide sequence ID" value="XM_009517093.1"/>
</dbReference>
<feature type="transmembrane region" description="Helical" evidence="2">
    <location>
        <begin position="519"/>
        <end position="548"/>
    </location>
</feature>
<feature type="transmembrane region" description="Helical" evidence="2">
    <location>
        <begin position="718"/>
        <end position="740"/>
    </location>
</feature>
<dbReference type="AlphaFoldDB" id="G4YH90"/>
<dbReference type="GeneID" id="20643100"/>
<feature type="transmembrane region" description="Helical" evidence="2">
    <location>
        <begin position="475"/>
        <end position="495"/>
    </location>
</feature>
<keyword evidence="2" id="KW-0812">Transmembrane</keyword>
<dbReference type="PANTHER" id="PTHR11319">
    <property type="entry name" value="G PROTEIN-COUPLED RECEPTOR-RELATED"/>
    <property type="match status" value="1"/>
</dbReference>
<dbReference type="OMA" id="KPQMRVQ"/>
<feature type="transmembrane region" description="Helical" evidence="2">
    <location>
        <begin position="658"/>
        <end position="678"/>
    </location>
</feature>
<keyword evidence="2" id="KW-1133">Transmembrane helix</keyword>
<feature type="domain" description="TRP C-terminal" evidence="3">
    <location>
        <begin position="610"/>
        <end position="712"/>
    </location>
</feature>
<dbReference type="InterPro" id="IPR010308">
    <property type="entry name" value="TRP_C"/>
</dbReference>
<dbReference type="PANTHER" id="PTHR11319:SF35">
    <property type="entry name" value="OUTER MEMBRANE PROTEIN PMPC-RELATED"/>
    <property type="match status" value="1"/>
</dbReference>
<proteinExistence type="predicted"/>
<reference evidence="4 5" key="1">
    <citation type="journal article" date="2006" name="Science">
        <title>Phytophthora genome sequences uncover evolutionary origins and mechanisms of pathogenesis.</title>
        <authorList>
            <person name="Tyler B.M."/>
            <person name="Tripathy S."/>
            <person name="Zhang X."/>
            <person name="Dehal P."/>
            <person name="Jiang R.H."/>
            <person name="Aerts A."/>
            <person name="Arredondo F.D."/>
            <person name="Baxter L."/>
            <person name="Bensasson D."/>
            <person name="Beynon J.L."/>
            <person name="Chapman J."/>
            <person name="Damasceno C.M."/>
            <person name="Dorrance A.E."/>
            <person name="Dou D."/>
            <person name="Dickerman A.W."/>
            <person name="Dubchak I.L."/>
            <person name="Garbelotto M."/>
            <person name="Gijzen M."/>
            <person name="Gordon S.G."/>
            <person name="Govers F."/>
            <person name="Grunwald N.J."/>
            <person name="Huang W."/>
            <person name="Ivors K.L."/>
            <person name="Jones R.W."/>
            <person name="Kamoun S."/>
            <person name="Krampis K."/>
            <person name="Lamour K.H."/>
            <person name="Lee M.K."/>
            <person name="McDonald W.H."/>
            <person name="Medina M."/>
            <person name="Meijer H.J."/>
            <person name="Nordberg E.K."/>
            <person name="Maclean D.J."/>
            <person name="Ospina-Giraldo M.D."/>
            <person name="Morris P.F."/>
            <person name="Phuntumart V."/>
            <person name="Putnam N.H."/>
            <person name="Rash S."/>
            <person name="Rose J.K."/>
            <person name="Sakihama Y."/>
            <person name="Salamov A.A."/>
            <person name="Savidor A."/>
            <person name="Scheuring C.F."/>
            <person name="Smith B.M."/>
            <person name="Sobral B.W."/>
            <person name="Terry A."/>
            <person name="Torto-Alalibo T.A."/>
            <person name="Win J."/>
            <person name="Xu Z."/>
            <person name="Zhang H."/>
            <person name="Grigoriev I.V."/>
            <person name="Rokhsar D.S."/>
            <person name="Boore J.L."/>
        </authorList>
    </citation>
    <scope>NUCLEOTIDE SEQUENCE [LARGE SCALE GENOMIC DNA]</scope>
    <source>
        <strain evidence="4 5">P6497</strain>
    </source>
</reference>
<evidence type="ECO:0000256" key="2">
    <source>
        <dbReference type="SAM" id="Phobius"/>
    </source>
</evidence>
<feature type="transmembrane region" description="Helical" evidence="2">
    <location>
        <begin position="136"/>
        <end position="157"/>
    </location>
</feature>
<gene>
    <name evidence="4" type="ORF">PHYSODRAFT_309048</name>
</gene>
<evidence type="ECO:0000259" key="3">
    <source>
        <dbReference type="Pfam" id="PF06011"/>
    </source>
</evidence>
<dbReference type="STRING" id="1094619.G4YH90"/>
<accession>G4YH90</accession>
<dbReference type="Proteomes" id="UP000002640">
    <property type="component" value="Unassembled WGS sequence"/>
</dbReference>
<sequence>MTVRRATETMGEELGTVSPRTEEGYYLFLAPASKQTTNCLSPSQWKKDDPCKPLALENPAANVSEVIHNCSNLNDFDVYWSAERLFSCLSGKTFYTSDVNNASCASGYDLAICSVCAKACEQANAEVRASVRWQNFVIPVMLGIALVAGIYGVRIYLRDVTEIGLLAKAEADRRLKPPNTKKGESLALRASMKYLRSSMAVVGRMDRVKDKIRETWKKYRHRNAKILFGVDVSPPARTFPVSPSKFKIFIGFFQIFGNFQGSFVVKWSSNIQDFMSFSQKFNLDLVAIAGIDCVVTKTFYFDFTVTVIMVVIALTVITTYFYAGMRSYRSKLQLIPRNCLRCGLPVLEGETIQNDDESLNPLRLLRSRWRIHNFYKHDSSATAQRETKGVSENESSVALSTLKEFRALNRKFGMSQVRTPYLRLFRSEHSNCPVKRHVLSGVMRERTIRSNLRVWQARVKLRMNYLTYRNKCLKLYCWMALFLYPSVSKTILAVYNCQEVGDTYYLVADRRLVCYNGEWALFGIIATIGVVVWVVGIPFFFGLLIWLAQDRGVAARLRLLRKPQMRVQRQKWLKEVEDQQIADGRYVRDMDNVEVQDEELAKYMKRKNLTDSTVQARLGFIYAEYSSDYWWFEVVDLSRKLFLSGVIVFVKNGSVEQVLLALAVCLVTMWFLLYFQPYEGYSDNLIASITQLQLFFTLWLGVMITLNNLNTESLIDVNLLSIVLVGTCIAVTAFGLSMIVGEGLTESRRIYTEAVAQRKKQLQEEIRKRWFKAFNYAAYETQMLRYGGRVPALLEAFRRAKLIEEGDPEFASVMPKIEEAEAPSLNLRQPEANTQVDEHGEGSNDVVLGEAEEIHEEAAQGTLRFRGQRQV</sequence>